<dbReference type="EMBL" id="AHYV01000011">
    <property type="protein sequence ID" value="EOT48186.1"/>
    <property type="molecule type" value="Genomic_DNA"/>
</dbReference>
<reference evidence="2 4" key="1">
    <citation type="submission" date="2013-03" db="EMBL/GenBank/DDBJ databases">
        <title>The Genome Sequence of Enterococcus avium ATCC_14025 (Illumina only assembly).</title>
        <authorList>
            <consortium name="The Broad Institute Genomics Platform"/>
            <consortium name="The Broad Institute Genome Sequencing Center for Infectious Disease"/>
            <person name="Earl A."/>
            <person name="Russ C."/>
            <person name="Gilmore M."/>
            <person name="Surin D."/>
            <person name="Walker B."/>
            <person name="Young S."/>
            <person name="Zeng Q."/>
            <person name="Gargeya S."/>
            <person name="Fitzgerald M."/>
            <person name="Haas B."/>
            <person name="Abouelleil A."/>
            <person name="Allen A.W."/>
            <person name="Alvarado L."/>
            <person name="Arachchi H.M."/>
            <person name="Berlin A.M."/>
            <person name="Chapman S.B."/>
            <person name="Gainer-Dewar J."/>
            <person name="Goldberg J."/>
            <person name="Griggs A."/>
            <person name="Gujja S."/>
            <person name="Hansen M."/>
            <person name="Howarth C."/>
            <person name="Imamovic A."/>
            <person name="Ireland A."/>
            <person name="Larimer J."/>
            <person name="McCowan C."/>
            <person name="Murphy C."/>
            <person name="Pearson M."/>
            <person name="Poon T.W."/>
            <person name="Priest M."/>
            <person name="Roberts A."/>
            <person name="Saif S."/>
            <person name="Shea T."/>
            <person name="Sisk P."/>
            <person name="Sykes S."/>
            <person name="Wortman J."/>
            <person name="Nusbaum C."/>
            <person name="Birren B."/>
        </authorList>
    </citation>
    <scope>NUCLEOTIDE SEQUENCE [LARGE SCALE GENOMIC DNA]</scope>
    <source>
        <strain evidence="2 4">ATCC 14025</strain>
    </source>
</reference>
<accession>A0AAV3J449</accession>
<dbReference type="Proteomes" id="UP000014104">
    <property type="component" value="Unassembled WGS sequence"/>
</dbReference>
<keyword evidence="4" id="KW-1185">Reference proteome</keyword>
<evidence type="ECO:0000313" key="4">
    <source>
        <dbReference type="Proteomes" id="UP000014104"/>
    </source>
</evidence>
<evidence type="ECO:0000313" key="5">
    <source>
        <dbReference type="Proteomes" id="UP000014107"/>
    </source>
</evidence>
<comment type="caution">
    <text evidence="3">The sequence shown here is derived from an EMBL/GenBank/DDBJ whole genome shotgun (WGS) entry which is preliminary data.</text>
</comment>
<keyword evidence="1" id="KW-1133">Transmembrane helix</keyword>
<feature type="transmembrane region" description="Helical" evidence="1">
    <location>
        <begin position="31"/>
        <end position="49"/>
    </location>
</feature>
<evidence type="ECO:0000313" key="2">
    <source>
        <dbReference type="EMBL" id="EOT48186.1"/>
    </source>
</evidence>
<evidence type="ECO:0000313" key="3">
    <source>
        <dbReference type="EMBL" id="EOU26384.1"/>
    </source>
</evidence>
<evidence type="ECO:0000256" key="1">
    <source>
        <dbReference type="SAM" id="Phobius"/>
    </source>
</evidence>
<reference evidence="3 5" key="2">
    <citation type="submission" date="2013-03" db="EMBL/GenBank/DDBJ databases">
        <title>The Genome Sequence of Enterococcus avium ATCC_14025 (PacBio/Illumina hybrid assembly).</title>
        <authorList>
            <consortium name="The Broad Institute Genomics Platform"/>
            <consortium name="The Broad Institute Genome Sequencing Center for Infectious Disease"/>
            <person name="Earl A."/>
            <person name="Russ C."/>
            <person name="Gilmore M."/>
            <person name="Surin D."/>
            <person name="Walker B."/>
            <person name="Young S."/>
            <person name="Zeng Q."/>
            <person name="Gargeya S."/>
            <person name="Fitzgerald M."/>
            <person name="Haas B."/>
            <person name="Abouelleil A."/>
            <person name="Allen A.W."/>
            <person name="Alvarado L."/>
            <person name="Arachchi H.M."/>
            <person name="Berlin A.M."/>
            <person name="Chapman S.B."/>
            <person name="Gainer-Dewar J."/>
            <person name="Goldberg J."/>
            <person name="Griggs A."/>
            <person name="Gujja S."/>
            <person name="Hansen M."/>
            <person name="Howarth C."/>
            <person name="Imamovic A."/>
            <person name="Ireland A."/>
            <person name="Larimer J."/>
            <person name="McCowan C."/>
            <person name="Murphy C."/>
            <person name="Pearson M."/>
            <person name="Poon T.W."/>
            <person name="Priest M."/>
            <person name="Roberts A."/>
            <person name="Saif S."/>
            <person name="Shea T."/>
            <person name="Sisk P."/>
            <person name="Sykes S."/>
            <person name="Wortman J."/>
            <person name="Nusbaum C."/>
            <person name="Birren B."/>
        </authorList>
    </citation>
    <scope>NUCLEOTIDE SEQUENCE [LARGE SCALE GENOMIC DNA]</scope>
    <source>
        <strain evidence="3 5">ATCC 14025</strain>
    </source>
</reference>
<feature type="transmembrane region" description="Helical" evidence="1">
    <location>
        <begin position="6"/>
        <end position="22"/>
    </location>
</feature>
<feature type="transmembrane region" description="Helical" evidence="1">
    <location>
        <begin position="61"/>
        <end position="80"/>
    </location>
</feature>
<feature type="transmembrane region" description="Helical" evidence="1">
    <location>
        <begin position="92"/>
        <end position="114"/>
    </location>
</feature>
<protein>
    <recommendedName>
        <fullName evidence="6">Ferric oxidoreductase domain-containing protein</fullName>
    </recommendedName>
</protein>
<sequence>MFHFTNIVLYAAILIFILYRQLRVREVTKQARVYLIILLVGLYLFYQGISSKQLFLDTKTVGILAIIFIVLAMGLGAARAYTCKIWKEQNTFYRKGTAVTLVLWAVTIVAHILLDTLIDGGQFSSLLYLGISLYTQHIVILKRTKII</sequence>
<feature type="transmembrane region" description="Helical" evidence="1">
    <location>
        <begin position="120"/>
        <end position="141"/>
    </location>
</feature>
<keyword evidence="1" id="KW-0472">Membrane</keyword>
<gene>
    <name evidence="3" type="ORF">I570_00139</name>
    <name evidence="2" type="ORF">OMU_01425</name>
</gene>
<dbReference type="AlphaFoldDB" id="A0AAV3J449"/>
<keyword evidence="1" id="KW-0812">Transmembrane</keyword>
<dbReference type="EMBL" id="ASWL01000001">
    <property type="protein sequence ID" value="EOU26384.1"/>
    <property type="molecule type" value="Genomic_DNA"/>
</dbReference>
<proteinExistence type="predicted"/>
<evidence type="ECO:0008006" key="6">
    <source>
        <dbReference type="Google" id="ProtNLM"/>
    </source>
</evidence>
<name>A0AAV3J449_ENTAV</name>
<dbReference type="Proteomes" id="UP000014107">
    <property type="component" value="Unassembled WGS sequence"/>
</dbReference>
<organism evidence="3 5">
    <name type="scientific">Enterococcus avium ATCC 14025</name>
    <dbReference type="NCBI Taxonomy" id="1140002"/>
    <lineage>
        <taxon>Bacteria</taxon>
        <taxon>Bacillati</taxon>
        <taxon>Bacillota</taxon>
        <taxon>Bacilli</taxon>
        <taxon>Lactobacillales</taxon>
        <taxon>Enterococcaceae</taxon>
        <taxon>Enterococcus</taxon>
    </lineage>
</organism>
<dbReference type="RefSeq" id="WP_016179400.1">
    <property type="nucleotide sequence ID" value="NZ_KE136362.1"/>
</dbReference>